<evidence type="ECO:0000313" key="3">
    <source>
        <dbReference type="Proteomes" id="UP001163821"/>
    </source>
</evidence>
<dbReference type="PROSITE" id="PS51831">
    <property type="entry name" value="HD"/>
    <property type="match status" value="1"/>
</dbReference>
<dbReference type="RefSeq" id="WP_282590700.1">
    <property type="nucleotide sequence ID" value="NZ_JAPAAF010000005.1"/>
</dbReference>
<gene>
    <name evidence="2" type="ORF">N2K84_05065</name>
</gene>
<dbReference type="Pfam" id="PF01966">
    <property type="entry name" value="HD"/>
    <property type="match status" value="1"/>
</dbReference>
<evidence type="ECO:0000259" key="1">
    <source>
        <dbReference type="PROSITE" id="PS51831"/>
    </source>
</evidence>
<protein>
    <submittedName>
        <fullName evidence="2">HD domain-containing protein</fullName>
    </submittedName>
</protein>
<dbReference type="EMBL" id="JAPAAF010000005">
    <property type="protein sequence ID" value="MCW0482091.1"/>
    <property type="molecule type" value="Genomic_DNA"/>
</dbReference>
<dbReference type="CDD" id="cd00077">
    <property type="entry name" value="HDc"/>
    <property type="match status" value="1"/>
</dbReference>
<dbReference type="InterPro" id="IPR006674">
    <property type="entry name" value="HD_domain"/>
</dbReference>
<sequence length="261" mass="30132">MTKNILEEGIKFFEDYTKKLVKTKDHYVAESLQLKLDHSLRVAKLSALLAQRLELDEPECELAEFIGLFHDLGRFVQFTEHQSFDDTKFGDHAAQSVSMLKEQTFFSVLTETEQQLVLFAIESHNKASVTSKDKQQMLFSQLLRDADKLDIWEICVSFLKRDGSFSLPSICYNLPHTPGISEAVIKSLAVGKPVVRKDVQSVNDFKLMLMGMVYDLNFKSSFQLVSEKQLIKKIYDTMPKRDDVIDAYRQIRLFIENKFVE</sequence>
<dbReference type="Gene3D" id="1.10.3210.10">
    <property type="entry name" value="Hypothetical protein af1432"/>
    <property type="match status" value="1"/>
</dbReference>
<keyword evidence="3" id="KW-1185">Reference proteome</keyword>
<dbReference type="AlphaFoldDB" id="A0AA41Y262"/>
<reference evidence="2" key="1">
    <citation type="submission" date="2022-10" db="EMBL/GenBank/DDBJ databases">
        <title>Gaoshiqiia sediminis gen. nov., sp. nov., isolated from coastal sediment.</title>
        <authorList>
            <person name="Yu W.X."/>
            <person name="Mu D.S."/>
            <person name="Du J.Z."/>
            <person name="Liang Y.Q."/>
        </authorList>
    </citation>
    <scope>NUCLEOTIDE SEQUENCE</scope>
    <source>
        <strain evidence="2">A06</strain>
    </source>
</reference>
<feature type="domain" description="HD" evidence="1">
    <location>
        <begin position="35"/>
        <end position="152"/>
    </location>
</feature>
<proteinExistence type="predicted"/>
<evidence type="ECO:0000313" key="2">
    <source>
        <dbReference type="EMBL" id="MCW0482091.1"/>
    </source>
</evidence>
<dbReference type="InterPro" id="IPR003607">
    <property type="entry name" value="HD/PDEase_dom"/>
</dbReference>
<dbReference type="InterPro" id="IPR006675">
    <property type="entry name" value="HDIG_dom"/>
</dbReference>
<accession>A0AA41Y262</accession>
<organism evidence="2 3">
    <name type="scientific">Gaoshiqia sediminis</name>
    <dbReference type="NCBI Taxonomy" id="2986998"/>
    <lineage>
        <taxon>Bacteria</taxon>
        <taxon>Pseudomonadati</taxon>
        <taxon>Bacteroidota</taxon>
        <taxon>Bacteroidia</taxon>
        <taxon>Marinilabiliales</taxon>
        <taxon>Prolixibacteraceae</taxon>
        <taxon>Gaoshiqia</taxon>
    </lineage>
</organism>
<dbReference type="SUPFAM" id="SSF109604">
    <property type="entry name" value="HD-domain/PDEase-like"/>
    <property type="match status" value="1"/>
</dbReference>
<name>A0AA41Y262_9BACT</name>
<dbReference type="NCBIfam" id="TIGR00277">
    <property type="entry name" value="HDIG"/>
    <property type="match status" value="1"/>
</dbReference>
<dbReference type="Proteomes" id="UP001163821">
    <property type="component" value="Unassembled WGS sequence"/>
</dbReference>
<comment type="caution">
    <text evidence="2">The sequence shown here is derived from an EMBL/GenBank/DDBJ whole genome shotgun (WGS) entry which is preliminary data.</text>
</comment>